<evidence type="ECO:0000256" key="8">
    <source>
        <dbReference type="ARBA" id="ARBA00023128"/>
    </source>
</evidence>
<reference evidence="11" key="1">
    <citation type="submission" date="2010-06" db="EMBL/GenBank/DDBJ databases">
        <authorList>
            <person name="Jiang H."/>
            <person name="Abraham K."/>
            <person name="Ali S."/>
            <person name="Alsbrooks S.L."/>
            <person name="Anim B.N."/>
            <person name="Anosike U.S."/>
            <person name="Attaway T."/>
            <person name="Bandaranaike D.P."/>
            <person name="Battles P.K."/>
            <person name="Bell S.N."/>
            <person name="Bell A.V."/>
            <person name="Beltran B."/>
            <person name="Bickham C."/>
            <person name="Bustamante Y."/>
            <person name="Caleb T."/>
            <person name="Canada A."/>
            <person name="Cardenas V."/>
            <person name="Carter K."/>
            <person name="Chacko J."/>
            <person name="Chandrabose M.N."/>
            <person name="Chavez D."/>
            <person name="Chavez A."/>
            <person name="Chen L."/>
            <person name="Chu H.-S."/>
            <person name="Claassen K.J."/>
            <person name="Cockrell R."/>
            <person name="Collins M."/>
            <person name="Cooper J.A."/>
            <person name="Cree A."/>
            <person name="Curry S.M."/>
            <person name="Da Y."/>
            <person name="Dao M.D."/>
            <person name="Das B."/>
            <person name="Davila M.-L."/>
            <person name="Davy-Carroll L."/>
            <person name="Denson S."/>
            <person name="Dinh H."/>
            <person name="Ebong V.E."/>
            <person name="Edwards J.R."/>
            <person name="Egan A."/>
            <person name="El-Daye J."/>
            <person name="Escobedo L."/>
            <person name="Fernandez S."/>
            <person name="Fernando P.R."/>
            <person name="Flagg N."/>
            <person name="Forbes L.D."/>
            <person name="Fowler R.G."/>
            <person name="Fu Q."/>
            <person name="Gabisi R.A."/>
            <person name="Ganer J."/>
            <person name="Garbino Pronczuk A."/>
            <person name="Garcia R.M."/>
            <person name="Garner T."/>
            <person name="Garrett T.E."/>
            <person name="Gonzalez D.A."/>
            <person name="Hamid H."/>
            <person name="Hawkins E.S."/>
            <person name="Hirani K."/>
            <person name="Hogues M.E."/>
            <person name="Hollins B."/>
            <person name="Hsiao C.-H."/>
            <person name="Jabil R."/>
            <person name="James M.L."/>
            <person name="Jhangiani S.N."/>
            <person name="Johnson B."/>
            <person name="Johnson Q."/>
            <person name="Joshi V."/>
            <person name="Kalu J.B."/>
            <person name="Kam C."/>
            <person name="Kashfia A."/>
            <person name="Keebler J."/>
            <person name="Kisamo H."/>
            <person name="Kovar C.L."/>
            <person name="Lago L.A."/>
            <person name="Lai C.-Y."/>
            <person name="Laidlaw J."/>
            <person name="Lara F."/>
            <person name="Le T.-K."/>
            <person name="Lee S.L."/>
            <person name="Legall F.H."/>
            <person name="Lemon S.J."/>
            <person name="Lewis L.R."/>
            <person name="Li B."/>
            <person name="Liu Y."/>
            <person name="Liu Y.-S."/>
            <person name="Lopez J."/>
            <person name="Lozado R.J."/>
            <person name="Lu J."/>
            <person name="Madu R.C."/>
            <person name="Maheshwari M."/>
            <person name="Maheshwari R."/>
            <person name="Malloy K."/>
            <person name="Martinez E."/>
            <person name="Mathew T."/>
            <person name="Mercado I.C."/>
            <person name="Mercado C."/>
            <person name="Meyer B."/>
            <person name="Montgomery K."/>
            <person name="Morgan M.B."/>
            <person name="Munidasa M."/>
            <person name="Nazareth L.V."/>
            <person name="Nelson J."/>
            <person name="Ng B.M."/>
            <person name="Nguyen N.B."/>
            <person name="Nguyen P.Q."/>
            <person name="Nguyen T."/>
            <person name="Obregon M."/>
            <person name="Okwuonu G.O."/>
            <person name="Onwere C.G."/>
            <person name="Orozco G."/>
            <person name="Parra A."/>
            <person name="Patel S."/>
            <person name="Patil S."/>
            <person name="Perez A."/>
            <person name="Perez Y."/>
            <person name="Pham C."/>
            <person name="Primus E.L."/>
            <person name="Pu L.-L."/>
            <person name="Puazo M."/>
            <person name="Qin X."/>
            <person name="Quiroz J.B."/>
            <person name="Reese J."/>
            <person name="Richards S."/>
            <person name="Rives C.M."/>
            <person name="Robberts R."/>
            <person name="Ruiz S.J."/>
            <person name="Ruiz M.J."/>
            <person name="Santibanez J."/>
            <person name="Schneider B.W."/>
            <person name="Sisson I."/>
            <person name="Smith M."/>
            <person name="Sodergren E."/>
            <person name="Song X.-Z."/>
            <person name="Song B.B."/>
            <person name="Summersgill H."/>
            <person name="Thelus R."/>
            <person name="Thornton R.D."/>
            <person name="Trejos Z.Y."/>
            <person name="Usmani K."/>
            <person name="Vattathil S."/>
            <person name="Villasana D."/>
            <person name="Walker D.L."/>
            <person name="Wang S."/>
            <person name="Wang K."/>
            <person name="White C.S."/>
            <person name="Williams A.C."/>
            <person name="Williamson J."/>
            <person name="Wilson K."/>
            <person name="Woghiren I.O."/>
            <person name="Woodworth J.R."/>
            <person name="Worley K.C."/>
            <person name="Wright R.A."/>
            <person name="Wu W."/>
            <person name="Young L."/>
            <person name="Zhang L."/>
            <person name="Zhang J."/>
            <person name="Zhu Y."/>
            <person name="Muzny D.M."/>
            <person name="Weinstock G."/>
            <person name="Gibbs R.A."/>
        </authorList>
    </citation>
    <scope>NUCLEOTIDE SEQUENCE [LARGE SCALE GENOMIC DNA]</scope>
    <source>
        <strain evidence="11">LSR1</strain>
    </source>
</reference>
<dbReference type="GeneID" id="100160961"/>
<sequence length="303" mass="33742">MTADTDTDDCDATQSPPTGLMRDIFRSVNSLMPVPFTGCRIHMLAKAERLGWPITTVFKMDTNGPKPTGVWVSALYEMAQWRGLTASAMTDLHPKSGRWNFEAISRLETGDNWLDASLTGQVCGWSHPVKLHVNIDYWFPTRTLSLSIDPLFKHCAFQVLQSITDRLSLGVNLAFKRDITCGFSESQLRPNLVAKYAGPNYLVSGRLKTTSWATKLAFYHHCTDWLQTGTMVELNPASSVVTTRLAFRILSDTSVFRAAIDTNGIVSSLWEKRLGDRMAVSLSTFLNHAVEDHYGVGIGLSFE</sequence>
<dbReference type="PANTHER" id="PTHR10802">
    <property type="entry name" value="MITOCHONDRIAL IMPORT RECEPTOR SUBUNIT TOM40"/>
    <property type="match status" value="1"/>
</dbReference>
<evidence type="ECO:0000256" key="4">
    <source>
        <dbReference type="ARBA" id="ARBA00022452"/>
    </source>
</evidence>
<evidence type="ECO:0000313" key="10">
    <source>
        <dbReference type="EnsemblMetazoa" id="XP_001950101.1"/>
    </source>
</evidence>
<dbReference type="GO" id="GO:0005741">
    <property type="term" value="C:mitochondrial outer membrane"/>
    <property type="evidence" value="ECO:0007669"/>
    <property type="project" value="UniProtKB-SubCell"/>
</dbReference>
<dbReference type="EnsemblMetazoa" id="XM_008184846.2">
    <property type="protein sequence ID" value="XP_008183068.1"/>
    <property type="gene ID" value="LOC100160961"/>
</dbReference>
<dbReference type="KEGG" id="api:100160961"/>
<dbReference type="InterPro" id="IPR023614">
    <property type="entry name" value="Porin_dom_sf"/>
</dbReference>
<evidence type="ECO:0000256" key="9">
    <source>
        <dbReference type="ARBA" id="ARBA00023136"/>
    </source>
</evidence>
<evidence type="ECO:0000256" key="1">
    <source>
        <dbReference type="ARBA" id="ARBA00004374"/>
    </source>
</evidence>
<dbReference type="AlphaFoldDB" id="A0A8R2A4K4"/>
<dbReference type="GO" id="GO:0008320">
    <property type="term" value="F:protein transmembrane transporter activity"/>
    <property type="evidence" value="ECO:0007669"/>
    <property type="project" value="InterPro"/>
</dbReference>
<keyword evidence="9" id="KW-0472">Membrane</keyword>
<evidence type="ECO:0000256" key="7">
    <source>
        <dbReference type="ARBA" id="ARBA00022927"/>
    </source>
</evidence>
<dbReference type="InterPro" id="IPR037930">
    <property type="entry name" value="Tom40"/>
</dbReference>
<keyword evidence="6" id="KW-1000">Mitochondrion outer membrane</keyword>
<dbReference type="Proteomes" id="UP000007819">
    <property type="component" value="Chromosome X"/>
</dbReference>
<keyword evidence="3" id="KW-0813">Transport</keyword>
<evidence type="ECO:0000256" key="6">
    <source>
        <dbReference type="ARBA" id="ARBA00022787"/>
    </source>
</evidence>
<reference evidence="10" key="2">
    <citation type="submission" date="2022-06" db="UniProtKB">
        <authorList>
            <consortium name="EnsemblMetazoa"/>
        </authorList>
    </citation>
    <scope>IDENTIFICATION</scope>
</reference>
<name>A0A8R2A4K4_ACYPI</name>
<keyword evidence="5" id="KW-0812">Transmembrane</keyword>
<keyword evidence="4" id="KW-1134">Transmembrane beta strand</keyword>
<evidence type="ECO:0000256" key="3">
    <source>
        <dbReference type="ARBA" id="ARBA00022448"/>
    </source>
</evidence>
<comment type="subcellular location">
    <subcellularLocation>
        <location evidence="1">Mitochondrion outer membrane</location>
        <topology evidence="1">Multi-pass membrane protein</topology>
    </subcellularLocation>
</comment>
<evidence type="ECO:0000313" key="11">
    <source>
        <dbReference type="Proteomes" id="UP000007819"/>
    </source>
</evidence>
<keyword evidence="7" id="KW-0653">Protein transport</keyword>
<dbReference type="OrthoDB" id="19656at2759"/>
<dbReference type="Gene3D" id="2.40.160.10">
    <property type="entry name" value="Porin"/>
    <property type="match status" value="1"/>
</dbReference>
<evidence type="ECO:0000256" key="5">
    <source>
        <dbReference type="ARBA" id="ARBA00022692"/>
    </source>
</evidence>
<dbReference type="EnsemblMetazoa" id="XM_001950066.4">
    <property type="protein sequence ID" value="XP_001950101.1"/>
    <property type="gene ID" value="LOC100160961"/>
</dbReference>
<dbReference type="RefSeq" id="XP_001950101.1">
    <property type="nucleotide sequence ID" value="XM_001950066.3"/>
</dbReference>
<keyword evidence="11" id="KW-1185">Reference proteome</keyword>
<dbReference type="RefSeq" id="XP_008183068.1">
    <property type="nucleotide sequence ID" value="XM_008184846.1"/>
</dbReference>
<dbReference type="InterPro" id="IPR027246">
    <property type="entry name" value="Porin_Euk/Tom40"/>
</dbReference>
<accession>A0A8R2A4K4</accession>
<proteinExistence type="inferred from homology"/>
<keyword evidence="8" id="KW-0496">Mitochondrion</keyword>
<comment type="similarity">
    <text evidence="2">Belongs to the Tom40 family.</text>
</comment>
<evidence type="ECO:0000256" key="2">
    <source>
        <dbReference type="ARBA" id="ARBA00010510"/>
    </source>
</evidence>
<dbReference type="Pfam" id="PF01459">
    <property type="entry name" value="Porin_3"/>
    <property type="match status" value="1"/>
</dbReference>
<dbReference type="GO" id="GO:0030150">
    <property type="term" value="P:protein import into mitochondrial matrix"/>
    <property type="evidence" value="ECO:0007669"/>
    <property type="project" value="InterPro"/>
</dbReference>
<protein>
    <submittedName>
        <fullName evidence="10">Uncharacterized protein</fullName>
    </submittedName>
</protein>
<organism evidence="10 11">
    <name type="scientific">Acyrthosiphon pisum</name>
    <name type="common">Pea aphid</name>
    <dbReference type="NCBI Taxonomy" id="7029"/>
    <lineage>
        <taxon>Eukaryota</taxon>
        <taxon>Metazoa</taxon>
        <taxon>Ecdysozoa</taxon>
        <taxon>Arthropoda</taxon>
        <taxon>Hexapoda</taxon>
        <taxon>Insecta</taxon>
        <taxon>Pterygota</taxon>
        <taxon>Neoptera</taxon>
        <taxon>Paraneoptera</taxon>
        <taxon>Hemiptera</taxon>
        <taxon>Sternorrhyncha</taxon>
        <taxon>Aphidomorpha</taxon>
        <taxon>Aphidoidea</taxon>
        <taxon>Aphididae</taxon>
        <taxon>Macrosiphini</taxon>
        <taxon>Acyrthosiphon</taxon>
    </lineage>
</organism>